<evidence type="ECO:0000313" key="8">
    <source>
        <dbReference type="Proteomes" id="UP000050482"/>
    </source>
</evidence>
<keyword evidence="3" id="KW-0720">Serine protease</keyword>
<reference evidence="7 8" key="1">
    <citation type="submission" date="2015-09" db="EMBL/GenBank/DDBJ databases">
        <title>Draft genome sequence of Alicyclobacillus ferrooxydans DSM 22381.</title>
        <authorList>
            <person name="Hemp J."/>
        </authorList>
    </citation>
    <scope>NUCLEOTIDE SEQUENCE [LARGE SCALE GENOMIC DNA]</scope>
    <source>
        <strain evidence="7 8">TC-34</strain>
    </source>
</reference>
<keyword evidence="2" id="KW-0378">Hydrolase</keyword>
<protein>
    <recommendedName>
        <fullName evidence="6">PDZ domain-containing protein</fullName>
    </recommendedName>
</protein>
<dbReference type="InterPro" id="IPR051201">
    <property type="entry name" value="Chloro_Bact_Ser_Proteases"/>
</dbReference>
<name>A0A0N8PP49_9BACL</name>
<dbReference type="InterPro" id="IPR009003">
    <property type="entry name" value="Peptidase_S1_PA"/>
</dbReference>
<dbReference type="Gene3D" id="2.40.10.120">
    <property type="match status" value="1"/>
</dbReference>
<dbReference type="EMBL" id="LJCO01000052">
    <property type="protein sequence ID" value="KPV43333.1"/>
    <property type="molecule type" value="Genomic_DNA"/>
</dbReference>
<keyword evidence="5" id="KW-0812">Transmembrane</keyword>
<dbReference type="Proteomes" id="UP000050482">
    <property type="component" value="Unassembled WGS sequence"/>
</dbReference>
<feature type="region of interest" description="Disordered" evidence="4">
    <location>
        <begin position="60"/>
        <end position="91"/>
    </location>
</feature>
<dbReference type="SUPFAM" id="SSF50156">
    <property type="entry name" value="PDZ domain-like"/>
    <property type="match status" value="1"/>
</dbReference>
<dbReference type="STRING" id="471514.AN477_12800"/>
<dbReference type="OrthoDB" id="9758917at2"/>
<accession>A0A0N8PP49</accession>
<evidence type="ECO:0000313" key="7">
    <source>
        <dbReference type="EMBL" id="KPV43333.1"/>
    </source>
</evidence>
<dbReference type="PANTHER" id="PTHR43343">
    <property type="entry name" value="PEPTIDASE S12"/>
    <property type="match status" value="1"/>
</dbReference>
<comment type="caution">
    <text evidence="7">The sequence shown here is derived from an EMBL/GenBank/DDBJ whole genome shotgun (WGS) entry which is preliminary data.</text>
</comment>
<gene>
    <name evidence="7" type="ORF">AN477_12800</name>
</gene>
<proteinExistence type="predicted"/>
<sequence length="422" mass="42627">MANRWRGDGGWDQPRGPKGNRLIVWAGVAVLVYGLGIGTGAVIAHSNSATVGFSGNLPGTAGSEAQGAPSSPAQSLPPQSGGSTGGTSTDLSPTLDSGIIAQIYKQSIPSIVTITAVTDSKTSGPSEDIGTGFFINNQGDIATNAHVVNGQKTVTVTLAGKDYKGQVVGADTMDDLAIVHITPPSGVQPLPLGTAKTLVPGDMVIAIGNPFQLTGSVSAGIVSGLNRSMPTQSGRVMSGLVQTDASLNPGNSGGPLLNDRGQVVGIDTAIESPVQGSVGIGFAIPIDRLIRLLPTLLQGQTVTHPWLGIEALDLSPALAQQAKLPVSQGVLVMSTVPGSPAAKAGIRGDSGTSTNPKYDGDIIIAVDGSPVSDVASLTADISQDPIGSVVKLTILRNGQQMTVNVTLAPWPKTLPGSTNNAP</sequence>
<keyword evidence="8" id="KW-1185">Reference proteome</keyword>
<evidence type="ECO:0000256" key="2">
    <source>
        <dbReference type="ARBA" id="ARBA00022801"/>
    </source>
</evidence>
<dbReference type="InterPro" id="IPR001478">
    <property type="entry name" value="PDZ"/>
</dbReference>
<dbReference type="PANTHER" id="PTHR43343:SF3">
    <property type="entry name" value="PROTEASE DO-LIKE 8, CHLOROPLASTIC"/>
    <property type="match status" value="1"/>
</dbReference>
<evidence type="ECO:0000256" key="5">
    <source>
        <dbReference type="SAM" id="Phobius"/>
    </source>
</evidence>
<feature type="domain" description="PDZ" evidence="6">
    <location>
        <begin position="307"/>
        <end position="398"/>
    </location>
</feature>
<dbReference type="PRINTS" id="PR00834">
    <property type="entry name" value="PROTEASES2C"/>
</dbReference>
<dbReference type="SMART" id="SM00228">
    <property type="entry name" value="PDZ"/>
    <property type="match status" value="1"/>
</dbReference>
<dbReference type="GO" id="GO:0004252">
    <property type="term" value="F:serine-type endopeptidase activity"/>
    <property type="evidence" value="ECO:0007669"/>
    <property type="project" value="InterPro"/>
</dbReference>
<feature type="compositionally biased region" description="Low complexity" evidence="4">
    <location>
        <begin position="61"/>
        <end position="91"/>
    </location>
</feature>
<evidence type="ECO:0000256" key="3">
    <source>
        <dbReference type="ARBA" id="ARBA00022825"/>
    </source>
</evidence>
<dbReference type="Gene3D" id="2.30.42.10">
    <property type="match status" value="1"/>
</dbReference>
<evidence type="ECO:0000259" key="6">
    <source>
        <dbReference type="PROSITE" id="PS50106"/>
    </source>
</evidence>
<keyword evidence="5" id="KW-1133">Transmembrane helix</keyword>
<organism evidence="7 8">
    <name type="scientific">Alicyclobacillus ferrooxydans</name>
    <dbReference type="NCBI Taxonomy" id="471514"/>
    <lineage>
        <taxon>Bacteria</taxon>
        <taxon>Bacillati</taxon>
        <taxon>Bacillota</taxon>
        <taxon>Bacilli</taxon>
        <taxon>Bacillales</taxon>
        <taxon>Alicyclobacillaceae</taxon>
        <taxon>Alicyclobacillus</taxon>
    </lineage>
</organism>
<dbReference type="SUPFAM" id="SSF50494">
    <property type="entry name" value="Trypsin-like serine proteases"/>
    <property type="match status" value="1"/>
</dbReference>
<dbReference type="InterPro" id="IPR036034">
    <property type="entry name" value="PDZ_sf"/>
</dbReference>
<evidence type="ECO:0000256" key="4">
    <source>
        <dbReference type="SAM" id="MobiDB-lite"/>
    </source>
</evidence>
<dbReference type="Pfam" id="PF13180">
    <property type="entry name" value="PDZ_2"/>
    <property type="match status" value="1"/>
</dbReference>
<dbReference type="PROSITE" id="PS50106">
    <property type="entry name" value="PDZ"/>
    <property type="match status" value="1"/>
</dbReference>
<dbReference type="Pfam" id="PF13365">
    <property type="entry name" value="Trypsin_2"/>
    <property type="match status" value="1"/>
</dbReference>
<dbReference type="RefSeq" id="WP_054969558.1">
    <property type="nucleotide sequence ID" value="NZ_LJCO01000052.1"/>
</dbReference>
<feature type="transmembrane region" description="Helical" evidence="5">
    <location>
        <begin position="22"/>
        <end position="44"/>
    </location>
</feature>
<evidence type="ECO:0000256" key="1">
    <source>
        <dbReference type="ARBA" id="ARBA00022670"/>
    </source>
</evidence>
<keyword evidence="1" id="KW-0645">Protease</keyword>
<dbReference type="PATRIC" id="fig|471514.4.peg.2379"/>
<dbReference type="AlphaFoldDB" id="A0A0N8PP49"/>
<dbReference type="GO" id="GO:0006508">
    <property type="term" value="P:proteolysis"/>
    <property type="evidence" value="ECO:0007669"/>
    <property type="project" value="UniProtKB-KW"/>
</dbReference>
<keyword evidence="5" id="KW-0472">Membrane</keyword>
<dbReference type="InterPro" id="IPR001940">
    <property type="entry name" value="Peptidase_S1C"/>
</dbReference>